<sequence length="84" mass="9707">LQWQGKTLPTQTVDIYNYDLLQLVDFIWGHCMWGSKQCITLWHDLDSVSIEITSDERLLELLQLNLDKGVVCINAQIDDFEGPL</sequence>
<gene>
    <name evidence="1" type="ORF">BAE44_0005559</name>
</gene>
<evidence type="ECO:0000313" key="2">
    <source>
        <dbReference type="Proteomes" id="UP000095767"/>
    </source>
</evidence>
<name>A0A1E5W7Q8_9POAL</name>
<dbReference type="EMBL" id="LWDX02018768">
    <property type="protein sequence ID" value="OEL33422.1"/>
    <property type="molecule type" value="Genomic_DNA"/>
</dbReference>
<evidence type="ECO:0000313" key="1">
    <source>
        <dbReference type="EMBL" id="OEL33422.1"/>
    </source>
</evidence>
<proteinExistence type="predicted"/>
<accession>A0A1E5W7Q8</accession>
<reference evidence="1 2" key="1">
    <citation type="submission" date="2016-09" db="EMBL/GenBank/DDBJ databases">
        <title>The draft genome of Dichanthelium oligosanthes: A C3 panicoid grass species.</title>
        <authorList>
            <person name="Studer A.J."/>
            <person name="Schnable J.C."/>
            <person name="Brutnell T.P."/>
        </authorList>
    </citation>
    <scope>NUCLEOTIDE SEQUENCE [LARGE SCALE GENOMIC DNA]</scope>
    <source>
        <strain evidence="2">cv. Kellogg 1175</strain>
        <tissue evidence="1">Leaf</tissue>
    </source>
</reference>
<comment type="caution">
    <text evidence="1">The sequence shown here is derived from an EMBL/GenBank/DDBJ whole genome shotgun (WGS) entry which is preliminary data.</text>
</comment>
<protein>
    <submittedName>
        <fullName evidence="1">Uncharacterized protein</fullName>
    </submittedName>
</protein>
<dbReference type="AlphaFoldDB" id="A0A1E5W7Q8"/>
<feature type="non-terminal residue" evidence="1">
    <location>
        <position position="1"/>
    </location>
</feature>
<organism evidence="1 2">
    <name type="scientific">Dichanthelium oligosanthes</name>
    <dbReference type="NCBI Taxonomy" id="888268"/>
    <lineage>
        <taxon>Eukaryota</taxon>
        <taxon>Viridiplantae</taxon>
        <taxon>Streptophyta</taxon>
        <taxon>Embryophyta</taxon>
        <taxon>Tracheophyta</taxon>
        <taxon>Spermatophyta</taxon>
        <taxon>Magnoliopsida</taxon>
        <taxon>Liliopsida</taxon>
        <taxon>Poales</taxon>
        <taxon>Poaceae</taxon>
        <taxon>PACMAD clade</taxon>
        <taxon>Panicoideae</taxon>
        <taxon>Panicodae</taxon>
        <taxon>Paniceae</taxon>
        <taxon>Dichantheliinae</taxon>
        <taxon>Dichanthelium</taxon>
    </lineage>
</organism>
<dbReference type="Proteomes" id="UP000095767">
    <property type="component" value="Unassembled WGS sequence"/>
</dbReference>
<keyword evidence="2" id="KW-1185">Reference proteome</keyword>
<dbReference type="OrthoDB" id="693570at2759"/>